<dbReference type="WBParaSite" id="TMUE_2000007300.1">
    <property type="protein sequence ID" value="TMUE_2000007300.1"/>
    <property type="gene ID" value="WBGene00302633"/>
</dbReference>
<proteinExistence type="predicted"/>
<dbReference type="Pfam" id="PF16172">
    <property type="entry name" value="DOCK_N"/>
    <property type="match status" value="1"/>
</dbReference>
<dbReference type="InterPro" id="IPR026791">
    <property type="entry name" value="DOCK"/>
</dbReference>
<dbReference type="STRING" id="70415.A0A5S6QJE9"/>
<dbReference type="SUPFAM" id="SSF50044">
    <property type="entry name" value="SH3-domain"/>
    <property type="match status" value="1"/>
</dbReference>
<dbReference type="GO" id="GO:0005886">
    <property type="term" value="C:plasma membrane"/>
    <property type="evidence" value="ECO:0007669"/>
    <property type="project" value="TreeGrafter"/>
</dbReference>
<organism evidence="2 3">
    <name type="scientific">Trichuris muris</name>
    <name type="common">Mouse whipworm</name>
    <dbReference type="NCBI Taxonomy" id="70415"/>
    <lineage>
        <taxon>Eukaryota</taxon>
        <taxon>Metazoa</taxon>
        <taxon>Ecdysozoa</taxon>
        <taxon>Nematoda</taxon>
        <taxon>Enoplea</taxon>
        <taxon>Dorylaimia</taxon>
        <taxon>Trichinellida</taxon>
        <taxon>Trichuridae</taxon>
        <taxon>Trichuris</taxon>
    </lineage>
</organism>
<dbReference type="GO" id="GO:0031267">
    <property type="term" value="F:small GTPase binding"/>
    <property type="evidence" value="ECO:0007669"/>
    <property type="project" value="TreeGrafter"/>
</dbReference>
<dbReference type="Gene3D" id="1.20.1270.350">
    <property type="entry name" value="Dedicator of cytokinesis N-terminal subdomain"/>
    <property type="match status" value="1"/>
</dbReference>
<feature type="domain" description="Dedicator of cytokinesis N-terminal" evidence="1">
    <location>
        <begin position="77"/>
        <end position="187"/>
    </location>
</feature>
<evidence type="ECO:0000259" key="1">
    <source>
        <dbReference type="Pfam" id="PF16172"/>
    </source>
</evidence>
<protein>
    <submittedName>
        <fullName evidence="3">DOCK_N domain-containing protein</fullName>
    </submittedName>
</protein>
<dbReference type="GO" id="GO:0007520">
    <property type="term" value="P:myoblast fusion"/>
    <property type="evidence" value="ECO:0007669"/>
    <property type="project" value="TreeGrafter"/>
</dbReference>
<dbReference type="GO" id="GO:0005085">
    <property type="term" value="F:guanyl-nucleotide exchange factor activity"/>
    <property type="evidence" value="ECO:0007669"/>
    <property type="project" value="InterPro"/>
</dbReference>
<dbReference type="AlphaFoldDB" id="A0A5S6QJE9"/>
<dbReference type="Gene3D" id="2.30.30.40">
    <property type="entry name" value="SH3 Domains"/>
    <property type="match status" value="1"/>
</dbReference>
<dbReference type="GO" id="GO:0016477">
    <property type="term" value="P:cell migration"/>
    <property type="evidence" value="ECO:0007669"/>
    <property type="project" value="TreeGrafter"/>
</dbReference>
<keyword evidence="2" id="KW-1185">Reference proteome</keyword>
<evidence type="ECO:0000313" key="3">
    <source>
        <dbReference type="WBParaSite" id="TMUE_2000007300.1"/>
    </source>
</evidence>
<dbReference type="GO" id="GO:0005737">
    <property type="term" value="C:cytoplasm"/>
    <property type="evidence" value="ECO:0007669"/>
    <property type="project" value="TreeGrafter"/>
</dbReference>
<name>A0A5S6QJE9_TRIMR</name>
<accession>A0A5S6QJE9</accession>
<dbReference type="Proteomes" id="UP000046395">
    <property type="component" value="Unassembled WGS sequence"/>
</dbReference>
<dbReference type="InterPro" id="IPR032376">
    <property type="entry name" value="DOCK_N"/>
</dbReference>
<reference evidence="3" key="1">
    <citation type="submission" date="2019-12" db="UniProtKB">
        <authorList>
            <consortium name="WormBaseParasite"/>
        </authorList>
    </citation>
    <scope>IDENTIFICATION</scope>
</reference>
<dbReference type="PANTHER" id="PTHR45653">
    <property type="entry name" value="DEDICATOR OF CYTOKINESIS"/>
    <property type="match status" value="1"/>
</dbReference>
<dbReference type="InterPro" id="IPR042455">
    <property type="entry name" value="DOCK_N_sub1"/>
</dbReference>
<dbReference type="GO" id="GO:0007264">
    <property type="term" value="P:small GTPase-mediated signal transduction"/>
    <property type="evidence" value="ECO:0007669"/>
    <property type="project" value="InterPro"/>
</dbReference>
<sequence>MAWSTVQKQDMLLVAKQNFCPTSTAGPYLPLLLGDVVRAIKCCGEWYYGFLESQPSVCGIFPSAFVAERIPKNELTEVTSVAKTAVEAVNSVVTEWRKICQRDYEQGGLLDIQSVFGMMKEIINWRSQITSLKLSLEEVKKLNYKIALKVDVGNRMLGADLVVRDCFGNELQADNCSVTELHKYHLATVERIAAEMVSDALNKLINLPTYILKNMGNLESVTLIKVLR</sequence>
<dbReference type="PANTHER" id="PTHR45653:SF10">
    <property type="entry name" value="MYOBLAST CITY, ISOFORM B"/>
    <property type="match status" value="1"/>
</dbReference>
<dbReference type="InterPro" id="IPR036028">
    <property type="entry name" value="SH3-like_dom_sf"/>
</dbReference>
<evidence type="ECO:0000313" key="2">
    <source>
        <dbReference type="Proteomes" id="UP000046395"/>
    </source>
</evidence>